<evidence type="ECO:0000313" key="9">
    <source>
        <dbReference type="Proteomes" id="UP000010433"/>
    </source>
</evidence>
<dbReference type="Gene3D" id="1.10.520.20">
    <property type="entry name" value="N-terminal domain of the delta subunit of the F1F0-ATP synthase"/>
    <property type="match status" value="1"/>
</dbReference>
<dbReference type="PANTHER" id="PTHR11910">
    <property type="entry name" value="ATP SYNTHASE DELTA CHAIN"/>
    <property type="match status" value="1"/>
</dbReference>
<dbReference type="NCBIfam" id="NF009964">
    <property type="entry name" value="PRK13429.1-3"/>
    <property type="match status" value="1"/>
</dbReference>
<keyword evidence="5 7" id="KW-0472">Membrane</keyword>
<keyword evidence="7" id="KW-1003">Cell membrane</keyword>
<sequence>MDVGVISVRYARALLKSAVIAKQEDIVYQNMQCLMDCYLNVSELRLTVNNPMLSKEKKQGVIRTACGKTVSELTERFINLVLHEGREEVLQFMAASYIMLYREQKHIINGKLTTASKVSAVVEDRMKRLVESHTNGSVEFSTEVNPDIIGGFVLEYDTYRMDASVKTRLRRILTEFK</sequence>
<evidence type="ECO:0000256" key="6">
    <source>
        <dbReference type="ARBA" id="ARBA00023310"/>
    </source>
</evidence>
<dbReference type="RefSeq" id="WP_009162974.1">
    <property type="nucleotide sequence ID" value="NZ_KB291003.1"/>
</dbReference>
<dbReference type="SUPFAM" id="SSF47928">
    <property type="entry name" value="N-terminal domain of the delta subunit of the F1F0-ATP synthase"/>
    <property type="match status" value="1"/>
</dbReference>
<keyword evidence="2 7" id="KW-0813">Transport</keyword>
<dbReference type="GO" id="GO:0045259">
    <property type="term" value="C:proton-transporting ATP synthase complex"/>
    <property type="evidence" value="ECO:0007669"/>
    <property type="project" value="UniProtKB-KW"/>
</dbReference>
<reference evidence="8 9" key="1">
    <citation type="submission" date="2012-05" db="EMBL/GenBank/DDBJ databases">
        <authorList>
            <person name="Weinstock G."/>
            <person name="Sodergren E."/>
            <person name="Lobos E.A."/>
            <person name="Fulton L."/>
            <person name="Fulton R."/>
            <person name="Courtney L."/>
            <person name="Fronick C."/>
            <person name="O'Laughlin M."/>
            <person name="Godfrey J."/>
            <person name="Wilson R.M."/>
            <person name="Miner T."/>
            <person name="Farmer C."/>
            <person name="Delehaunty K."/>
            <person name="Cordes M."/>
            <person name="Minx P."/>
            <person name="Tomlinson C."/>
            <person name="Chen J."/>
            <person name="Wollam A."/>
            <person name="Pepin K.H."/>
            <person name="Bhonagiri V."/>
            <person name="Zhang X."/>
            <person name="Suruliraj S."/>
            <person name="Warren W."/>
            <person name="Mitreva M."/>
            <person name="Mardis E.R."/>
            <person name="Wilson R.K."/>
        </authorList>
    </citation>
    <scope>NUCLEOTIDE SEQUENCE [LARGE SCALE GENOMIC DNA]</scope>
    <source>
        <strain evidence="8 9">F0055</strain>
    </source>
</reference>
<dbReference type="Proteomes" id="UP000010433">
    <property type="component" value="Unassembled WGS sequence"/>
</dbReference>
<dbReference type="GO" id="GO:0046933">
    <property type="term" value="F:proton-transporting ATP synthase activity, rotational mechanism"/>
    <property type="evidence" value="ECO:0007669"/>
    <property type="project" value="UniProtKB-UniRule"/>
</dbReference>
<name>L1N8C2_9BACT</name>
<dbReference type="PRINTS" id="PR00125">
    <property type="entry name" value="ATPASEDELTA"/>
</dbReference>
<dbReference type="Pfam" id="PF00213">
    <property type="entry name" value="OSCP"/>
    <property type="match status" value="1"/>
</dbReference>
<dbReference type="GO" id="GO:0005886">
    <property type="term" value="C:plasma membrane"/>
    <property type="evidence" value="ECO:0007669"/>
    <property type="project" value="UniProtKB-SubCell"/>
</dbReference>
<keyword evidence="4 7" id="KW-0406">Ion transport</keyword>
<dbReference type="EMBL" id="AMEP01000100">
    <property type="protein sequence ID" value="EKX99580.1"/>
    <property type="molecule type" value="Genomic_DNA"/>
</dbReference>
<protein>
    <recommendedName>
        <fullName evidence="7">ATP synthase subunit delta</fullName>
    </recommendedName>
    <alternativeName>
        <fullName evidence="7">ATP synthase F(1) sector subunit delta</fullName>
    </alternativeName>
    <alternativeName>
        <fullName evidence="7">F-type ATPase subunit delta</fullName>
        <shortName evidence="7">F-ATPase subunit delta</shortName>
    </alternativeName>
</protein>
<dbReference type="AlphaFoldDB" id="L1N8C2"/>
<evidence type="ECO:0000256" key="2">
    <source>
        <dbReference type="ARBA" id="ARBA00022448"/>
    </source>
</evidence>
<evidence type="ECO:0000256" key="7">
    <source>
        <dbReference type="HAMAP-Rule" id="MF_01416"/>
    </source>
</evidence>
<keyword evidence="3 7" id="KW-0375">Hydrogen ion transport</keyword>
<keyword evidence="9" id="KW-1185">Reference proteome</keyword>
<comment type="function">
    <text evidence="7">F(1)F(0) ATP synthase produces ATP from ADP in the presence of a proton or sodium gradient. F-type ATPases consist of two structural domains, F(1) containing the extramembraneous catalytic core and F(0) containing the membrane proton channel, linked together by a central stalk and a peripheral stalk. During catalysis, ATP synthesis in the catalytic domain of F(1) is coupled via a rotary mechanism of the central stalk subunits to proton translocation.</text>
</comment>
<dbReference type="OrthoDB" id="9802471at2"/>
<organism evidence="8 9">
    <name type="scientific">Hoylesella saccharolytica F0055</name>
    <dbReference type="NCBI Taxonomy" id="1127699"/>
    <lineage>
        <taxon>Bacteria</taxon>
        <taxon>Pseudomonadati</taxon>
        <taxon>Bacteroidota</taxon>
        <taxon>Bacteroidia</taxon>
        <taxon>Bacteroidales</taxon>
        <taxon>Prevotellaceae</taxon>
        <taxon>Hoylesella</taxon>
    </lineage>
</organism>
<dbReference type="NCBIfam" id="TIGR01145">
    <property type="entry name" value="ATP_synt_delta"/>
    <property type="match status" value="1"/>
</dbReference>
<dbReference type="STRING" id="1127699.HMPREF9151_01669"/>
<keyword evidence="6 7" id="KW-0066">ATP synthesis</keyword>
<comment type="function">
    <text evidence="7">This protein is part of the stalk that links CF(0) to CF(1). It either transmits conformational changes from CF(0) to CF(1) or is implicated in proton conduction.</text>
</comment>
<proteinExistence type="inferred from homology"/>
<dbReference type="InterPro" id="IPR026015">
    <property type="entry name" value="ATP_synth_OSCP/delta_N_sf"/>
</dbReference>
<comment type="caution">
    <text evidence="8">The sequence shown here is derived from an EMBL/GenBank/DDBJ whole genome shotgun (WGS) entry which is preliminary data.</text>
</comment>
<keyword evidence="7" id="KW-0139">CF(1)</keyword>
<accession>L1N8C2</accession>
<evidence type="ECO:0000256" key="3">
    <source>
        <dbReference type="ARBA" id="ARBA00022781"/>
    </source>
</evidence>
<dbReference type="HAMAP" id="MF_01416">
    <property type="entry name" value="ATP_synth_delta_bact"/>
    <property type="match status" value="1"/>
</dbReference>
<gene>
    <name evidence="7" type="primary">atpH</name>
    <name evidence="8" type="ORF">HMPREF9151_01669</name>
</gene>
<comment type="subcellular location">
    <subcellularLocation>
        <location evidence="7">Cell membrane</location>
        <topology evidence="7">Peripheral membrane protein</topology>
    </subcellularLocation>
    <subcellularLocation>
        <location evidence="1">Membrane</location>
    </subcellularLocation>
</comment>
<evidence type="ECO:0000256" key="4">
    <source>
        <dbReference type="ARBA" id="ARBA00023065"/>
    </source>
</evidence>
<dbReference type="HOGENOM" id="CLU_085114_4_0_10"/>
<comment type="similarity">
    <text evidence="7">Belongs to the ATPase delta chain family.</text>
</comment>
<dbReference type="InterPro" id="IPR000711">
    <property type="entry name" value="ATPase_OSCP/dsu"/>
</dbReference>
<dbReference type="PATRIC" id="fig|1127699.3.peg.1541"/>
<evidence type="ECO:0000313" key="8">
    <source>
        <dbReference type="EMBL" id="EKX99580.1"/>
    </source>
</evidence>
<evidence type="ECO:0000256" key="1">
    <source>
        <dbReference type="ARBA" id="ARBA00004370"/>
    </source>
</evidence>
<evidence type="ECO:0000256" key="5">
    <source>
        <dbReference type="ARBA" id="ARBA00023136"/>
    </source>
</evidence>